<evidence type="ECO:0008006" key="5">
    <source>
        <dbReference type="Google" id="ProtNLM"/>
    </source>
</evidence>
<dbReference type="RefSeq" id="WP_097894913.1">
    <property type="nucleotide sequence ID" value="NZ_NVOR01000034.1"/>
</dbReference>
<protein>
    <recommendedName>
        <fullName evidence="5">DUF5132 domain-containing protein</fullName>
    </recommendedName>
</protein>
<feature type="coiled-coil region" evidence="1">
    <location>
        <begin position="58"/>
        <end position="89"/>
    </location>
</feature>
<evidence type="ECO:0000256" key="2">
    <source>
        <dbReference type="SAM" id="SignalP"/>
    </source>
</evidence>
<keyword evidence="1" id="KW-0175">Coiled coil</keyword>
<comment type="caution">
    <text evidence="3">The sequence shown here is derived from an EMBL/GenBank/DDBJ whole genome shotgun (WGS) entry which is preliminary data.</text>
</comment>
<evidence type="ECO:0000313" key="4">
    <source>
        <dbReference type="Proteomes" id="UP000221020"/>
    </source>
</evidence>
<dbReference type="EMBL" id="NVOR01000034">
    <property type="protein sequence ID" value="PED82493.1"/>
    <property type="molecule type" value="Genomic_DNA"/>
</dbReference>
<accession>A0AA91ZUA9</accession>
<evidence type="ECO:0000256" key="1">
    <source>
        <dbReference type="SAM" id="Coils"/>
    </source>
</evidence>
<feature type="signal peptide" evidence="2">
    <location>
        <begin position="1"/>
        <end position="22"/>
    </location>
</feature>
<proteinExistence type="predicted"/>
<keyword evidence="2" id="KW-0732">Signal</keyword>
<sequence length="90" mass="10108">MIRKILVGSVLAAASVSILSVAQNTLRPIMKAGIRGVKSATETLKEEIEDIIYEAKAERALQKTLKNHERNIEEEVQDAKEMSHSQKEKY</sequence>
<gene>
    <name evidence="3" type="ORF">CON65_12070</name>
</gene>
<name>A0AA91ZUA9_9BACI</name>
<feature type="chain" id="PRO_5041686418" description="DUF5132 domain-containing protein" evidence="2">
    <location>
        <begin position="23"/>
        <end position="90"/>
    </location>
</feature>
<organism evidence="3 4">
    <name type="scientific">Bacillus pseudomycoides</name>
    <dbReference type="NCBI Taxonomy" id="64104"/>
    <lineage>
        <taxon>Bacteria</taxon>
        <taxon>Bacillati</taxon>
        <taxon>Bacillota</taxon>
        <taxon>Bacilli</taxon>
        <taxon>Bacillales</taxon>
        <taxon>Bacillaceae</taxon>
        <taxon>Bacillus</taxon>
        <taxon>Bacillus cereus group</taxon>
    </lineage>
</organism>
<reference evidence="3 4" key="1">
    <citation type="submission" date="2017-09" db="EMBL/GenBank/DDBJ databases">
        <title>Large-scale bioinformatics analysis of Bacillus genomes uncovers conserved roles of natural products in bacterial physiology.</title>
        <authorList>
            <consortium name="Agbiome Team Llc"/>
            <person name="Bleich R.M."/>
            <person name="Grubbs K.J."/>
            <person name="Santa Maria K.C."/>
            <person name="Allen S.E."/>
            <person name="Farag S."/>
            <person name="Shank E.A."/>
            <person name="Bowers A."/>
        </authorList>
    </citation>
    <scope>NUCLEOTIDE SEQUENCE [LARGE SCALE GENOMIC DNA]</scope>
    <source>
        <strain evidence="3 4">AFS092012</strain>
    </source>
</reference>
<dbReference type="AlphaFoldDB" id="A0AA91ZUA9"/>
<dbReference type="Proteomes" id="UP000221020">
    <property type="component" value="Unassembled WGS sequence"/>
</dbReference>
<evidence type="ECO:0000313" key="3">
    <source>
        <dbReference type="EMBL" id="PED82493.1"/>
    </source>
</evidence>